<gene>
    <name evidence="1" type="ORF">LPB04_06180</name>
</gene>
<dbReference type="Proteomes" id="UP000593875">
    <property type="component" value="Chromosome"/>
</dbReference>
<keyword evidence="2" id="KW-1185">Reference proteome</keyword>
<dbReference type="KEGG" id="mlir:LPB04_06180"/>
<reference evidence="1 2" key="1">
    <citation type="submission" date="2020-10" db="EMBL/GenBank/DDBJ databases">
        <title>Genome sequencing of Massilia sp. LPB0304.</title>
        <authorList>
            <person name="Kim J."/>
        </authorList>
    </citation>
    <scope>NUCLEOTIDE SEQUENCE [LARGE SCALE GENOMIC DNA]</scope>
    <source>
        <strain evidence="1 2">LPB0304</strain>
    </source>
</reference>
<sequence length="69" mass="7569">MSPLSSPELQTPVPSPCISLCEMDGQSGLCRGCLRTIDEIVAWGSASDEVKRAVWMEIRRREADLDFGA</sequence>
<proteinExistence type="predicted"/>
<accession>A0A7L9U742</accession>
<organism evidence="1 2">
    <name type="scientific">Massilia litorea</name>
    <dbReference type="NCBI Taxonomy" id="2769491"/>
    <lineage>
        <taxon>Bacteria</taxon>
        <taxon>Pseudomonadati</taxon>
        <taxon>Pseudomonadota</taxon>
        <taxon>Betaproteobacteria</taxon>
        <taxon>Burkholderiales</taxon>
        <taxon>Oxalobacteraceae</taxon>
        <taxon>Telluria group</taxon>
        <taxon>Massilia</taxon>
    </lineage>
</organism>
<dbReference type="PANTHER" id="PTHR35175">
    <property type="entry name" value="DUF1289 DOMAIN-CONTAINING PROTEIN"/>
    <property type="match status" value="1"/>
</dbReference>
<dbReference type="Pfam" id="PF06945">
    <property type="entry name" value="DUF1289"/>
    <property type="match status" value="1"/>
</dbReference>
<name>A0A7L9U742_9BURK</name>
<dbReference type="AlphaFoldDB" id="A0A7L9U742"/>
<dbReference type="RefSeq" id="WP_193687855.1">
    <property type="nucleotide sequence ID" value="NZ_CP062941.1"/>
</dbReference>
<evidence type="ECO:0000313" key="1">
    <source>
        <dbReference type="EMBL" id="QOL50871.1"/>
    </source>
</evidence>
<dbReference type="InterPro" id="IPR010710">
    <property type="entry name" value="DUF1289"/>
</dbReference>
<dbReference type="PANTHER" id="PTHR35175:SF2">
    <property type="entry name" value="DUF1289 DOMAIN-CONTAINING PROTEIN"/>
    <property type="match status" value="1"/>
</dbReference>
<dbReference type="EMBL" id="CP062941">
    <property type="protein sequence ID" value="QOL50871.1"/>
    <property type="molecule type" value="Genomic_DNA"/>
</dbReference>
<protein>
    <submittedName>
        <fullName evidence="1">DUF1289 domain-containing protein</fullName>
    </submittedName>
</protein>
<evidence type="ECO:0000313" key="2">
    <source>
        <dbReference type="Proteomes" id="UP000593875"/>
    </source>
</evidence>